<dbReference type="PANTHER" id="PTHR13722">
    <property type="entry name" value="ATP SYNTHASE PROTEIN 8"/>
    <property type="match status" value="1"/>
</dbReference>
<keyword evidence="3 13" id="KW-0813">Transport</keyword>
<dbReference type="AlphaFoldDB" id="B0JE34"/>
<reference evidence="15" key="1">
    <citation type="journal article" date="2008" name="Gene">
        <title>Mitogenomic relationships of placental mammals and molecular estimates of their divergences.</title>
        <authorList>
            <person name="Arnason U."/>
            <person name="Adegoke J.A."/>
            <person name="Gullberg A."/>
            <person name="Harley E.H."/>
            <person name="Janke A."/>
            <person name="Kullberg M."/>
        </authorList>
    </citation>
    <scope>NUCLEOTIDE SEQUENCE</scope>
    <source>
        <strain evidence="15">T-1773</strain>
    </source>
</reference>
<evidence type="ECO:0000256" key="11">
    <source>
        <dbReference type="ARBA" id="ARBA00023136"/>
    </source>
</evidence>
<evidence type="ECO:0000256" key="5">
    <source>
        <dbReference type="ARBA" id="ARBA00022692"/>
    </source>
</evidence>
<keyword evidence="11 14" id="KW-0472">Membrane</keyword>
<keyword evidence="5 13" id="KW-0812">Transmembrane</keyword>
<dbReference type="InterPro" id="IPR001421">
    <property type="entry name" value="ATP8_metazoa"/>
</dbReference>
<dbReference type="GO" id="GO:0045259">
    <property type="term" value="C:proton-transporting ATP synthase complex"/>
    <property type="evidence" value="ECO:0007669"/>
    <property type="project" value="UniProtKB-KW"/>
</dbReference>
<evidence type="ECO:0000256" key="13">
    <source>
        <dbReference type="RuleBase" id="RU003661"/>
    </source>
</evidence>
<evidence type="ECO:0000256" key="6">
    <source>
        <dbReference type="ARBA" id="ARBA00022781"/>
    </source>
</evidence>
<dbReference type="GO" id="GO:0015078">
    <property type="term" value="F:proton transmembrane transporter activity"/>
    <property type="evidence" value="ECO:0007669"/>
    <property type="project" value="InterPro"/>
</dbReference>
<evidence type="ECO:0000313" key="15">
    <source>
        <dbReference type="EMBL" id="CAP18040.1"/>
    </source>
</evidence>
<feature type="transmembrane region" description="Helical" evidence="14">
    <location>
        <begin position="6"/>
        <end position="26"/>
    </location>
</feature>
<protein>
    <recommendedName>
        <fullName evidence="13">ATP synthase complex subunit 8</fullName>
    </recommendedName>
</protein>
<gene>
    <name evidence="15" type="primary">ATPase8</name>
</gene>
<evidence type="ECO:0000256" key="14">
    <source>
        <dbReference type="SAM" id="Phobius"/>
    </source>
</evidence>
<dbReference type="Pfam" id="PF00895">
    <property type="entry name" value="ATP-synt_8"/>
    <property type="match status" value="1"/>
</dbReference>
<evidence type="ECO:0000256" key="9">
    <source>
        <dbReference type="ARBA" id="ARBA00023065"/>
    </source>
</evidence>
<keyword evidence="9 13" id="KW-0406">Ion transport</keyword>
<comment type="subcellular location">
    <subcellularLocation>
        <location evidence="1 13">Mitochondrion membrane</location>
        <topology evidence="1 13">Single-pass membrane protein</topology>
    </subcellularLocation>
</comment>
<dbReference type="EMBL" id="AM905041">
    <property type="protein sequence ID" value="CAP18040.1"/>
    <property type="molecule type" value="Genomic_DNA"/>
</dbReference>
<comment type="similarity">
    <text evidence="2 13">Belongs to the ATPase protein 8 family.</text>
</comment>
<evidence type="ECO:0000256" key="12">
    <source>
        <dbReference type="ARBA" id="ARBA00023310"/>
    </source>
</evidence>
<keyword evidence="8" id="KW-0007">Acetylation</keyword>
<evidence type="ECO:0000256" key="8">
    <source>
        <dbReference type="ARBA" id="ARBA00022990"/>
    </source>
</evidence>
<evidence type="ECO:0000256" key="2">
    <source>
        <dbReference type="ARBA" id="ARBA00008892"/>
    </source>
</evidence>
<geneLocation type="mitochondrion" evidence="15"/>
<keyword evidence="4 13" id="KW-0138">CF(0)</keyword>
<keyword evidence="7 14" id="KW-1133">Transmembrane helix</keyword>
<keyword evidence="6 13" id="KW-0375">Hydrogen ion transport</keyword>
<proteinExistence type="inferred from homology"/>
<evidence type="ECO:0000256" key="4">
    <source>
        <dbReference type="ARBA" id="ARBA00022547"/>
    </source>
</evidence>
<evidence type="ECO:0000256" key="1">
    <source>
        <dbReference type="ARBA" id="ARBA00004304"/>
    </source>
</evidence>
<organism evidence="15">
    <name type="scientific">Hylomys suillus</name>
    <name type="common">short-tailed gymnure</name>
    <dbReference type="NCBI Taxonomy" id="48897"/>
    <lineage>
        <taxon>Eukaryota</taxon>
        <taxon>Metazoa</taxon>
        <taxon>Chordata</taxon>
        <taxon>Craniata</taxon>
        <taxon>Vertebrata</taxon>
        <taxon>Euteleostomi</taxon>
        <taxon>Mammalia</taxon>
        <taxon>Eutheria</taxon>
        <taxon>Laurasiatheria</taxon>
        <taxon>Eulipotyphla</taxon>
        <taxon>Erinaceidae</taxon>
        <taxon>Galericinae</taxon>
        <taxon>Hylomys</taxon>
    </lineage>
</organism>
<name>B0JE34_9EUTH</name>
<dbReference type="PANTHER" id="PTHR13722:SF0">
    <property type="entry name" value="ATP SYNTHASE PROTEIN 8"/>
    <property type="match status" value="1"/>
</dbReference>
<evidence type="ECO:0000256" key="3">
    <source>
        <dbReference type="ARBA" id="ARBA00022448"/>
    </source>
</evidence>
<accession>B0JE34</accession>
<keyword evidence="12" id="KW-0066">ATP synthesis</keyword>
<sequence>MPQLDTSSWFWTIIFTLITLFIIMQLKFSNYNFFHYPETKKFKSMNYNSPWEHKWTKIYSPHSLPQYF</sequence>
<dbReference type="GO" id="GO:0031966">
    <property type="term" value="C:mitochondrial membrane"/>
    <property type="evidence" value="ECO:0007669"/>
    <property type="project" value="UniProtKB-SubCell"/>
</dbReference>
<keyword evidence="10 13" id="KW-0496">Mitochondrion</keyword>
<dbReference type="GO" id="GO:0015986">
    <property type="term" value="P:proton motive force-driven ATP synthesis"/>
    <property type="evidence" value="ECO:0007669"/>
    <property type="project" value="InterPro"/>
</dbReference>
<evidence type="ECO:0000256" key="7">
    <source>
        <dbReference type="ARBA" id="ARBA00022989"/>
    </source>
</evidence>
<evidence type="ECO:0000256" key="10">
    <source>
        <dbReference type="ARBA" id="ARBA00023128"/>
    </source>
</evidence>
<dbReference type="InterPro" id="IPR039017">
    <property type="entry name" value="ATP8_mammal"/>
</dbReference>